<feature type="compositionally biased region" description="Low complexity" evidence="1">
    <location>
        <begin position="375"/>
        <end position="392"/>
    </location>
</feature>
<dbReference type="Proteomes" id="UP000054561">
    <property type="component" value="Unassembled WGS sequence"/>
</dbReference>
<feature type="compositionally biased region" description="Basic and acidic residues" evidence="1">
    <location>
        <begin position="274"/>
        <end position="287"/>
    </location>
</feature>
<evidence type="ECO:0000313" key="3">
    <source>
        <dbReference type="Proteomes" id="UP000054561"/>
    </source>
</evidence>
<name>A0A0D9QHB7_PLAFR</name>
<dbReference type="GeneID" id="24269462"/>
<keyword evidence="3" id="KW-1185">Reference proteome</keyword>
<accession>A0A0D9QHB7</accession>
<sequence length="474" mass="51254">MDIESMGENCNNTGWQHWADKSGTPHVGHTVGDRIACKFMVTAILFMTNWSESWRKDEQETQNNKKLRQYMRCAIVNMFGTILTESACGGHWGIYYAGYSVRKMMGDGGIPMSASATECARERMQDIRRGKWSMQQAVKEWLRKNVNLQQMIQRTQLQQECKKKIQQGPMQQGAVAATEQKATTEPWVLSAQQTLQRALKRVLQKVEREISVKGAHDPDEQESDEQDILRDTDNADEQNTEIEDGQTAAEAPKDTTPEAAPEEKTSQDPQGGKEAGKGKAEQNPGKEADDDPVNVKLPGSSGKMSVTVIDSYDSGKPSDEIIKQYEEKGNLPSGGPDQKGESKRVHKSSDSSEKTQSTESKETTSGKEPVASPAGPTTTTTNTTTGPETKSTGTGGDGRTPDQKDAVVVEGNDDPPPLNPPKPKPETTNPDQSGSSGSFSHADLADGVSGGEGKGGEGDEKDAGGGGRCCSRCI</sequence>
<dbReference type="VEuPathDB" id="PlasmoDB:AK88_04148"/>
<proteinExistence type="predicted"/>
<evidence type="ECO:0000256" key="1">
    <source>
        <dbReference type="SAM" id="MobiDB-lite"/>
    </source>
</evidence>
<evidence type="ECO:0000313" key="2">
    <source>
        <dbReference type="EMBL" id="KJP86177.1"/>
    </source>
</evidence>
<feature type="region of interest" description="Disordered" evidence="1">
    <location>
        <begin position="238"/>
        <end position="474"/>
    </location>
</feature>
<feature type="compositionally biased region" description="Basic and acidic residues" evidence="1">
    <location>
        <begin position="251"/>
        <end position="266"/>
    </location>
</feature>
<feature type="compositionally biased region" description="Basic and acidic residues" evidence="1">
    <location>
        <begin position="338"/>
        <end position="353"/>
    </location>
</feature>
<gene>
    <name evidence="2" type="ORF">AK88_04148</name>
</gene>
<protein>
    <submittedName>
        <fullName evidence="2">Uncharacterized protein</fullName>
    </submittedName>
</protein>
<dbReference type="AlphaFoldDB" id="A0A0D9QHB7"/>
<organism evidence="2 3">
    <name type="scientific">Plasmodium fragile</name>
    <dbReference type="NCBI Taxonomy" id="5857"/>
    <lineage>
        <taxon>Eukaryota</taxon>
        <taxon>Sar</taxon>
        <taxon>Alveolata</taxon>
        <taxon>Apicomplexa</taxon>
        <taxon>Aconoidasida</taxon>
        <taxon>Haemosporida</taxon>
        <taxon>Plasmodiidae</taxon>
        <taxon>Plasmodium</taxon>
        <taxon>Plasmodium (Plasmodium)</taxon>
    </lineage>
</organism>
<feature type="compositionally biased region" description="Basic and acidic residues" evidence="1">
    <location>
        <begin position="454"/>
        <end position="463"/>
    </location>
</feature>
<dbReference type="RefSeq" id="XP_012337181.1">
    <property type="nucleotide sequence ID" value="XM_012481758.1"/>
</dbReference>
<reference evidence="2 3" key="1">
    <citation type="submission" date="2014-03" db="EMBL/GenBank/DDBJ databases">
        <title>The Genome Sequence of Plasmodium fragile nilgiri.</title>
        <authorList>
            <consortium name="The Broad Institute Genomics Platform"/>
            <consortium name="The Broad Institute Genome Sequencing Center for Infectious Disease"/>
            <person name="Neafsey D."/>
            <person name="Duraisingh M."/>
            <person name="Young S.K."/>
            <person name="Zeng Q."/>
            <person name="Gargeya S."/>
            <person name="Abouelleil A."/>
            <person name="Alvarado L."/>
            <person name="Chapman S.B."/>
            <person name="Gainer-Dewar J."/>
            <person name="Goldberg J."/>
            <person name="Griggs A."/>
            <person name="Gujja S."/>
            <person name="Hansen M."/>
            <person name="Howarth C."/>
            <person name="Imamovic A."/>
            <person name="Larimer J."/>
            <person name="Pearson M."/>
            <person name="Poon T.W."/>
            <person name="Priest M."/>
            <person name="Roberts A."/>
            <person name="Saif S."/>
            <person name="Shea T."/>
            <person name="Sykes S."/>
            <person name="Wortman J."/>
            <person name="Nusbaum C."/>
            <person name="Birren B."/>
        </authorList>
    </citation>
    <scope>NUCLEOTIDE SEQUENCE [LARGE SCALE GENOMIC DNA]</scope>
    <source>
        <strain evidence="3">nilgiri</strain>
    </source>
</reference>
<dbReference type="EMBL" id="KQ001699">
    <property type="protein sequence ID" value="KJP86177.1"/>
    <property type="molecule type" value="Genomic_DNA"/>
</dbReference>
<feature type="compositionally biased region" description="Basic and acidic residues" evidence="1">
    <location>
        <begin position="316"/>
        <end position="329"/>
    </location>
</feature>